<protein>
    <submittedName>
        <fullName evidence="2">Uncharacterized protein</fullName>
    </submittedName>
</protein>
<dbReference type="Gramene" id="OGLUM06G29030.4">
    <property type="protein sequence ID" value="OGLUM06G29030.4"/>
    <property type="gene ID" value="OGLUM06G29030"/>
</dbReference>
<organism evidence="2">
    <name type="scientific">Oryza glumipatula</name>
    <dbReference type="NCBI Taxonomy" id="40148"/>
    <lineage>
        <taxon>Eukaryota</taxon>
        <taxon>Viridiplantae</taxon>
        <taxon>Streptophyta</taxon>
        <taxon>Embryophyta</taxon>
        <taxon>Tracheophyta</taxon>
        <taxon>Spermatophyta</taxon>
        <taxon>Magnoliopsida</taxon>
        <taxon>Liliopsida</taxon>
        <taxon>Poales</taxon>
        <taxon>Poaceae</taxon>
        <taxon>BOP clade</taxon>
        <taxon>Oryzoideae</taxon>
        <taxon>Oryzeae</taxon>
        <taxon>Oryzinae</taxon>
        <taxon>Oryza</taxon>
    </lineage>
</organism>
<dbReference type="Proteomes" id="UP000026961">
    <property type="component" value="Chromosome 6"/>
</dbReference>
<feature type="region of interest" description="Disordered" evidence="1">
    <location>
        <begin position="1"/>
        <end position="43"/>
    </location>
</feature>
<dbReference type="EnsemblPlants" id="OGLUM06G29030.4">
    <property type="protein sequence ID" value="OGLUM06G29030.4"/>
    <property type="gene ID" value="OGLUM06G29030"/>
</dbReference>
<evidence type="ECO:0000313" key="2">
    <source>
        <dbReference type="EnsemblPlants" id="OGLUM06G29030.4"/>
    </source>
</evidence>
<accession>A0A0E0AEF5</accession>
<sequence length="133" mass="14768">MTSNASASRESAAGDPPTSQRRRTPAAGSFVPGGAGRRERERGISPWLRVDTIREEADSGRIGGGLRASSVATPKSRDSIEATLPNSLKSPIRNPPIGRVRHAKRKTSAYQQVKLHFLRAQMKRPRRRLWWDD</sequence>
<reference evidence="2" key="2">
    <citation type="submission" date="2018-05" db="EMBL/GenBank/DDBJ databases">
        <title>OgluRS3 (Oryza glumaepatula Reference Sequence Version 3).</title>
        <authorList>
            <person name="Zhang J."/>
            <person name="Kudrna D."/>
            <person name="Lee S."/>
            <person name="Talag J."/>
            <person name="Welchert J."/>
            <person name="Wing R.A."/>
        </authorList>
    </citation>
    <scope>NUCLEOTIDE SEQUENCE [LARGE SCALE GENOMIC DNA]</scope>
</reference>
<name>A0A0E0AEF5_9ORYZ</name>
<proteinExistence type="predicted"/>
<reference evidence="2" key="1">
    <citation type="submission" date="2015-04" db="UniProtKB">
        <authorList>
            <consortium name="EnsemblPlants"/>
        </authorList>
    </citation>
    <scope>IDENTIFICATION</scope>
</reference>
<evidence type="ECO:0000256" key="1">
    <source>
        <dbReference type="SAM" id="MobiDB-lite"/>
    </source>
</evidence>
<evidence type="ECO:0000313" key="3">
    <source>
        <dbReference type="Proteomes" id="UP000026961"/>
    </source>
</evidence>
<dbReference type="AlphaFoldDB" id="A0A0E0AEF5"/>
<feature type="region of interest" description="Disordered" evidence="1">
    <location>
        <begin position="86"/>
        <end position="108"/>
    </location>
</feature>
<keyword evidence="3" id="KW-1185">Reference proteome</keyword>